<dbReference type="EMBL" id="ML145096">
    <property type="protein sequence ID" value="TBU61805.1"/>
    <property type="molecule type" value="Genomic_DNA"/>
</dbReference>
<proteinExistence type="predicted"/>
<dbReference type="Proteomes" id="UP000292082">
    <property type="component" value="Unassembled WGS sequence"/>
</dbReference>
<protein>
    <submittedName>
        <fullName evidence="2">Uncharacterized protein</fullName>
    </submittedName>
</protein>
<feature type="compositionally biased region" description="Basic and acidic residues" evidence="1">
    <location>
        <begin position="49"/>
        <end position="58"/>
    </location>
</feature>
<evidence type="ECO:0000256" key="1">
    <source>
        <dbReference type="SAM" id="MobiDB-lite"/>
    </source>
</evidence>
<dbReference type="AlphaFoldDB" id="A0A4Q9NBM2"/>
<reference evidence="2 3" key="1">
    <citation type="submission" date="2019-01" db="EMBL/GenBank/DDBJ databases">
        <title>Draft genome sequences of three monokaryotic isolates of the white-rot basidiomycete fungus Dichomitus squalens.</title>
        <authorList>
            <consortium name="DOE Joint Genome Institute"/>
            <person name="Lopez S.C."/>
            <person name="Andreopoulos B."/>
            <person name="Pangilinan J."/>
            <person name="Lipzen A."/>
            <person name="Riley R."/>
            <person name="Ahrendt S."/>
            <person name="Ng V."/>
            <person name="Barry K."/>
            <person name="Daum C."/>
            <person name="Grigoriev I.V."/>
            <person name="Hilden K.S."/>
            <person name="Makela M.R."/>
            <person name="de Vries R.P."/>
        </authorList>
    </citation>
    <scope>NUCLEOTIDE SEQUENCE [LARGE SCALE GENOMIC DNA]</scope>
    <source>
        <strain evidence="2 3">CBS 464.89</strain>
    </source>
</reference>
<gene>
    <name evidence="2" type="ORF">BD310DRAFT_767897</name>
</gene>
<keyword evidence="3" id="KW-1185">Reference proteome</keyword>
<feature type="compositionally biased region" description="Acidic residues" evidence="1">
    <location>
        <begin position="59"/>
        <end position="70"/>
    </location>
</feature>
<evidence type="ECO:0000313" key="3">
    <source>
        <dbReference type="Proteomes" id="UP000292082"/>
    </source>
</evidence>
<organism evidence="2 3">
    <name type="scientific">Dichomitus squalens</name>
    <dbReference type="NCBI Taxonomy" id="114155"/>
    <lineage>
        <taxon>Eukaryota</taxon>
        <taxon>Fungi</taxon>
        <taxon>Dikarya</taxon>
        <taxon>Basidiomycota</taxon>
        <taxon>Agaricomycotina</taxon>
        <taxon>Agaricomycetes</taxon>
        <taxon>Polyporales</taxon>
        <taxon>Polyporaceae</taxon>
        <taxon>Dichomitus</taxon>
    </lineage>
</organism>
<sequence length="93" mass="10555">KTTSGGHDLENKKCECTECAEIRRSTGCENPNECMGKASQFLATLPPRWDPRGVHPEDYENGEDEEDPPEENAKWFERKVTTNGHLGNAFRIF</sequence>
<evidence type="ECO:0000313" key="2">
    <source>
        <dbReference type="EMBL" id="TBU61805.1"/>
    </source>
</evidence>
<feature type="non-terminal residue" evidence="2">
    <location>
        <position position="93"/>
    </location>
</feature>
<feature type="region of interest" description="Disordered" evidence="1">
    <location>
        <begin position="45"/>
        <end position="71"/>
    </location>
</feature>
<feature type="non-terminal residue" evidence="2">
    <location>
        <position position="1"/>
    </location>
</feature>
<name>A0A4Q9NBM2_9APHY</name>
<accession>A0A4Q9NBM2</accession>